<gene>
    <name evidence="2" type="ORF">AYI70_g6</name>
</gene>
<dbReference type="EMBL" id="LSSN01000001">
    <property type="protein sequence ID" value="OMJ26620.1"/>
    <property type="molecule type" value="Genomic_DNA"/>
</dbReference>
<feature type="compositionally biased region" description="Polar residues" evidence="1">
    <location>
        <begin position="30"/>
        <end position="58"/>
    </location>
</feature>
<keyword evidence="3" id="KW-1185">Reference proteome</keyword>
<comment type="caution">
    <text evidence="2">The sequence shown here is derived from an EMBL/GenBank/DDBJ whole genome shotgun (WGS) entry which is preliminary data.</text>
</comment>
<feature type="region of interest" description="Disordered" evidence="1">
    <location>
        <begin position="78"/>
        <end position="104"/>
    </location>
</feature>
<accession>A0A1R1YI86</accession>
<evidence type="ECO:0000256" key="1">
    <source>
        <dbReference type="SAM" id="MobiDB-lite"/>
    </source>
</evidence>
<evidence type="ECO:0000313" key="3">
    <source>
        <dbReference type="Proteomes" id="UP000187283"/>
    </source>
</evidence>
<sequence length="104" mass="11506">MPEKTPSVSEEASLLSDLLSSKLNFDDTKSSSTTDNENKNDCQNSISNETSKINDNLEYQNIPIDNNIDEISKSIDSKNYENKQSDPNSYGTKAIANLIKSKKG</sequence>
<protein>
    <submittedName>
        <fullName evidence="2">Uncharacterized protein</fullName>
    </submittedName>
</protein>
<proteinExistence type="predicted"/>
<name>A0A1R1YI86_9FUNG</name>
<organism evidence="2 3">
    <name type="scientific">Smittium culicis</name>
    <dbReference type="NCBI Taxonomy" id="133412"/>
    <lineage>
        <taxon>Eukaryota</taxon>
        <taxon>Fungi</taxon>
        <taxon>Fungi incertae sedis</taxon>
        <taxon>Zoopagomycota</taxon>
        <taxon>Kickxellomycotina</taxon>
        <taxon>Harpellomycetes</taxon>
        <taxon>Harpellales</taxon>
        <taxon>Legeriomycetaceae</taxon>
        <taxon>Smittium</taxon>
    </lineage>
</organism>
<dbReference type="AlphaFoldDB" id="A0A1R1YI86"/>
<feature type="region of interest" description="Disordered" evidence="1">
    <location>
        <begin position="25"/>
        <end position="58"/>
    </location>
</feature>
<dbReference type="Proteomes" id="UP000187283">
    <property type="component" value="Unassembled WGS sequence"/>
</dbReference>
<reference evidence="2 3" key="1">
    <citation type="submission" date="2017-01" db="EMBL/GenBank/DDBJ databases">
        <authorList>
            <person name="Mah S.A."/>
            <person name="Swanson W.J."/>
            <person name="Moy G.W."/>
            <person name="Vacquier V.D."/>
        </authorList>
    </citation>
    <scope>NUCLEOTIDE SEQUENCE [LARGE SCALE GENOMIC DNA]</scope>
    <source>
        <strain evidence="2 3">GSMNP</strain>
    </source>
</reference>
<evidence type="ECO:0000313" key="2">
    <source>
        <dbReference type="EMBL" id="OMJ26620.1"/>
    </source>
</evidence>